<evidence type="ECO:0000256" key="9">
    <source>
        <dbReference type="PROSITE-ProRule" id="PRU01193"/>
    </source>
</evidence>
<feature type="transmembrane region" description="Helical" evidence="10">
    <location>
        <begin position="12"/>
        <end position="33"/>
    </location>
</feature>
<name>A0A1I0EHN1_9FIRM</name>
<dbReference type="InterPro" id="IPR016169">
    <property type="entry name" value="FAD-bd_PCMH_sub2"/>
</dbReference>
<evidence type="ECO:0000256" key="2">
    <source>
        <dbReference type="ARBA" id="ARBA00006337"/>
    </source>
</evidence>
<evidence type="ECO:0000313" key="14">
    <source>
        <dbReference type="Proteomes" id="UP000199800"/>
    </source>
</evidence>
<dbReference type="GO" id="GO:0050660">
    <property type="term" value="F:flavin adenine dinucleotide binding"/>
    <property type="evidence" value="ECO:0007669"/>
    <property type="project" value="InterPro"/>
</dbReference>
<dbReference type="PANTHER" id="PTHR22777:SF17">
    <property type="entry name" value="UPF0053 PROTEIN SLL0260"/>
    <property type="match status" value="1"/>
</dbReference>
<keyword evidence="7 9" id="KW-0472">Membrane</keyword>
<reference evidence="13 14" key="1">
    <citation type="submission" date="2016-10" db="EMBL/GenBank/DDBJ databases">
        <authorList>
            <person name="de Groot N.N."/>
        </authorList>
    </citation>
    <scope>NUCLEOTIDE SEQUENCE [LARGE SCALE GENOMIC DNA]</scope>
    <source>
        <strain evidence="13 14">DSM 1801</strain>
    </source>
</reference>
<accession>A0A1I0EHN1</accession>
<dbReference type="Proteomes" id="UP000199800">
    <property type="component" value="Unassembled WGS sequence"/>
</dbReference>
<feature type="transmembrane region" description="Helical" evidence="10">
    <location>
        <begin position="67"/>
        <end position="89"/>
    </location>
</feature>
<dbReference type="SUPFAM" id="SSF54631">
    <property type="entry name" value="CBS-domain pair"/>
    <property type="match status" value="1"/>
</dbReference>
<dbReference type="InterPro" id="IPR036318">
    <property type="entry name" value="FAD-bd_PCMH-like_sf"/>
</dbReference>
<keyword evidence="4" id="KW-0677">Repeat</keyword>
<feature type="domain" description="CBS" evidence="11">
    <location>
        <begin position="228"/>
        <end position="287"/>
    </location>
</feature>
<dbReference type="CDD" id="cd04590">
    <property type="entry name" value="CBS_pair_CorC_HlyC_assoc"/>
    <property type="match status" value="1"/>
</dbReference>
<dbReference type="InterPro" id="IPR005170">
    <property type="entry name" value="Transptr-assoc_dom"/>
</dbReference>
<keyword evidence="3 9" id="KW-0812">Transmembrane</keyword>
<evidence type="ECO:0000256" key="6">
    <source>
        <dbReference type="ARBA" id="ARBA00023122"/>
    </source>
</evidence>
<evidence type="ECO:0000259" key="11">
    <source>
        <dbReference type="PROSITE" id="PS51371"/>
    </source>
</evidence>
<dbReference type="InterPro" id="IPR044751">
    <property type="entry name" value="Ion_transp-like_CBS"/>
</dbReference>
<dbReference type="Gene3D" id="3.10.580.10">
    <property type="entry name" value="CBS-domain"/>
    <property type="match status" value="1"/>
</dbReference>
<evidence type="ECO:0000256" key="10">
    <source>
        <dbReference type="SAM" id="Phobius"/>
    </source>
</evidence>
<dbReference type="Pfam" id="PF00571">
    <property type="entry name" value="CBS"/>
    <property type="match status" value="1"/>
</dbReference>
<evidence type="ECO:0000256" key="4">
    <source>
        <dbReference type="ARBA" id="ARBA00022737"/>
    </source>
</evidence>
<evidence type="ECO:0000256" key="8">
    <source>
        <dbReference type="PROSITE-ProRule" id="PRU00703"/>
    </source>
</evidence>
<dbReference type="PANTHER" id="PTHR22777">
    <property type="entry name" value="HEMOLYSIN-RELATED"/>
    <property type="match status" value="1"/>
</dbReference>
<feature type="domain" description="CBS" evidence="11">
    <location>
        <begin position="290"/>
        <end position="351"/>
    </location>
</feature>
<protein>
    <submittedName>
        <fullName evidence="13">Putative hemolysin</fullName>
    </submittedName>
</protein>
<comment type="similarity">
    <text evidence="2">Belongs to the UPF0053 family.</text>
</comment>
<keyword evidence="5 9" id="KW-1133">Transmembrane helix</keyword>
<proteinExistence type="inferred from homology"/>
<evidence type="ECO:0000256" key="3">
    <source>
        <dbReference type="ARBA" id="ARBA00022692"/>
    </source>
</evidence>
<dbReference type="STRING" id="29364.SAMN04487772_12127"/>
<dbReference type="InterPro" id="IPR002550">
    <property type="entry name" value="CNNM"/>
</dbReference>
<dbReference type="FunFam" id="3.10.580.10:FF:000002">
    <property type="entry name" value="Magnesium/cobalt efflux protein CorC"/>
    <property type="match status" value="1"/>
</dbReference>
<organism evidence="13 14">
    <name type="scientific">[Clostridium] polysaccharolyticum</name>
    <dbReference type="NCBI Taxonomy" id="29364"/>
    <lineage>
        <taxon>Bacteria</taxon>
        <taxon>Bacillati</taxon>
        <taxon>Bacillota</taxon>
        <taxon>Clostridia</taxon>
        <taxon>Lachnospirales</taxon>
        <taxon>Lachnospiraceae</taxon>
    </lineage>
</organism>
<feature type="transmembrane region" description="Helical" evidence="10">
    <location>
        <begin position="109"/>
        <end position="131"/>
    </location>
</feature>
<feature type="transmembrane region" description="Helical" evidence="10">
    <location>
        <begin position="143"/>
        <end position="165"/>
    </location>
</feature>
<keyword evidence="14" id="KW-1185">Reference proteome</keyword>
<dbReference type="PROSITE" id="PS51371">
    <property type="entry name" value="CBS"/>
    <property type="match status" value="2"/>
</dbReference>
<comment type="subcellular location">
    <subcellularLocation>
        <location evidence="1">Membrane</location>
        <topology evidence="1">Multi-pass membrane protein</topology>
    </subcellularLocation>
</comment>
<dbReference type="PROSITE" id="PS51846">
    <property type="entry name" value="CNNM"/>
    <property type="match status" value="1"/>
</dbReference>
<evidence type="ECO:0000259" key="12">
    <source>
        <dbReference type="PROSITE" id="PS51846"/>
    </source>
</evidence>
<sequence length="439" mass="50522">MGDGYPYWRMGIILLLVIWNGVVSAAHAAFTSINENQIRKRLEENENNARAFQILNMLEEPGRYINLFEVLMNSTSIVIGMLFTSSFYVRVFKMLRSADGFLEANLLAARILAVLIAIFFICIVIFFGNVLPRRMAKVHAERSVYYLYGVLYRSYGVLKPVLWLMDCLARFSFWILRIRIPAEEENVTEDEIISIVNEGYEQGVLEDSEAEMISNIIEFDEKEVMDVMTHRKKIRAIDGSLTVAEAMEYVLQQPFSRFPVYEETIDNIVGILHIKDMMKYYISGKDTKVPVKEICGEPYLVPDTQQIDVLLNDMRARKMHMAIAIDEYGQTAGLVAMEDILEEIVGAISDEYDIEEKMITKQSEGRFLMKGMTSLEEVEEVLDIDMEQEDFDTLNGFLISMLGHIPSDGEKAVFHYMGYKFHIVDVVDKVIRYVRVVKE</sequence>
<dbReference type="EMBL" id="FOHN01000021">
    <property type="protein sequence ID" value="SET44616.1"/>
    <property type="molecule type" value="Genomic_DNA"/>
</dbReference>
<gene>
    <name evidence="13" type="ORF">SAMN04487772_12127</name>
</gene>
<dbReference type="Pfam" id="PF01595">
    <property type="entry name" value="CNNM"/>
    <property type="match status" value="1"/>
</dbReference>
<keyword evidence="6 8" id="KW-0129">CBS domain</keyword>
<dbReference type="GO" id="GO:0005886">
    <property type="term" value="C:plasma membrane"/>
    <property type="evidence" value="ECO:0007669"/>
    <property type="project" value="TreeGrafter"/>
</dbReference>
<evidence type="ECO:0000256" key="7">
    <source>
        <dbReference type="ARBA" id="ARBA00023136"/>
    </source>
</evidence>
<evidence type="ECO:0000313" key="13">
    <source>
        <dbReference type="EMBL" id="SET44616.1"/>
    </source>
</evidence>
<evidence type="ECO:0000256" key="1">
    <source>
        <dbReference type="ARBA" id="ARBA00004141"/>
    </source>
</evidence>
<dbReference type="SMART" id="SM01091">
    <property type="entry name" value="CorC_HlyC"/>
    <property type="match status" value="1"/>
</dbReference>
<dbReference type="AlphaFoldDB" id="A0A1I0EHN1"/>
<dbReference type="SUPFAM" id="SSF56176">
    <property type="entry name" value="FAD-binding/transporter-associated domain-like"/>
    <property type="match status" value="1"/>
</dbReference>
<dbReference type="InterPro" id="IPR000644">
    <property type="entry name" value="CBS_dom"/>
</dbReference>
<dbReference type="Gene3D" id="3.30.465.10">
    <property type="match status" value="1"/>
</dbReference>
<dbReference type="InterPro" id="IPR046342">
    <property type="entry name" value="CBS_dom_sf"/>
</dbReference>
<dbReference type="SMART" id="SM00116">
    <property type="entry name" value="CBS"/>
    <property type="match status" value="2"/>
</dbReference>
<dbReference type="OrthoDB" id="9798188at2"/>
<evidence type="ECO:0000256" key="5">
    <source>
        <dbReference type="ARBA" id="ARBA00022989"/>
    </source>
</evidence>
<dbReference type="Pfam" id="PF03471">
    <property type="entry name" value="CorC_HlyC"/>
    <property type="match status" value="1"/>
</dbReference>
<feature type="domain" description="CNNM transmembrane" evidence="12">
    <location>
        <begin position="2"/>
        <end position="209"/>
    </location>
</feature>